<gene>
    <name evidence="7" type="ORF">ELD05_01750</name>
</gene>
<feature type="transmembrane region" description="Helical" evidence="6">
    <location>
        <begin position="441"/>
        <end position="460"/>
    </location>
</feature>
<feature type="transmembrane region" description="Helical" evidence="6">
    <location>
        <begin position="61"/>
        <end position="78"/>
    </location>
</feature>
<dbReference type="GO" id="GO:0015205">
    <property type="term" value="F:nucleobase transmembrane transporter activity"/>
    <property type="evidence" value="ECO:0007669"/>
    <property type="project" value="TreeGrafter"/>
</dbReference>
<feature type="transmembrane region" description="Helical" evidence="6">
    <location>
        <begin position="175"/>
        <end position="194"/>
    </location>
</feature>
<feature type="transmembrane region" description="Helical" evidence="6">
    <location>
        <begin position="32"/>
        <end position="54"/>
    </location>
</feature>
<reference evidence="7 8" key="1">
    <citation type="submission" date="2018-12" db="EMBL/GenBank/DDBJ databases">
        <title>Genome sequence from the cellulolytic species, Caldicellulosiruptor changbaiensis.</title>
        <authorList>
            <person name="Blumer-Schuette S.E."/>
            <person name="Mendoza C."/>
        </authorList>
    </citation>
    <scope>NUCLEOTIDE SEQUENCE [LARGE SCALE GENOMIC DNA]</scope>
    <source>
        <strain evidence="7 8">CBS-Z</strain>
    </source>
</reference>
<keyword evidence="4 6" id="KW-1133">Transmembrane helix</keyword>
<dbReference type="AlphaFoldDB" id="A0A3T0D3Z6"/>
<name>A0A3T0D3Z6_9FIRM</name>
<evidence type="ECO:0000256" key="5">
    <source>
        <dbReference type="ARBA" id="ARBA00023136"/>
    </source>
</evidence>
<evidence type="ECO:0000313" key="7">
    <source>
        <dbReference type="EMBL" id="AZT89503.1"/>
    </source>
</evidence>
<keyword evidence="5 6" id="KW-0472">Membrane</keyword>
<feature type="transmembrane region" description="Helical" evidence="6">
    <location>
        <begin position="255"/>
        <end position="277"/>
    </location>
</feature>
<dbReference type="InterPro" id="IPR045225">
    <property type="entry name" value="Uracil/uridine/allantoin_perm"/>
</dbReference>
<evidence type="ECO:0000313" key="8">
    <source>
        <dbReference type="Proteomes" id="UP000282930"/>
    </source>
</evidence>
<feature type="transmembrane region" description="Helical" evidence="6">
    <location>
        <begin position="297"/>
        <end position="319"/>
    </location>
</feature>
<dbReference type="KEGG" id="ccha:ELD05_01750"/>
<feature type="transmembrane region" description="Helical" evidence="6">
    <location>
        <begin position="145"/>
        <end position="163"/>
    </location>
</feature>
<comment type="subcellular location">
    <subcellularLocation>
        <location evidence="1">Membrane</location>
        <topology evidence="1">Multi-pass membrane protein</topology>
    </subcellularLocation>
</comment>
<protein>
    <submittedName>
        <fullName evidence="7">Nitrate reductase</fullName>
    </submittedName>
</protein>
<dbReference type="GO" id="GO:0005886">
    <property type="term" value="C:plasma membrane"/>
    <property type="evidence" value="ECO:0007669"/>
    <property type="project" value="TreeGrafter"/>
</dbReference>
<evidence type="ECO:0000256" key="1">
    <source>
        <dbReference type="ARBA" id="ARBA00004141"/>
    </source>
</evidence>
<sequence>MLKEQNYDRELYNEDLAPTTENQRTWTTYHYVALWLGMSICIPTFMLASGLIAGGMSWKQAIFTIFLGNVIVLIPMILNGHPGTKYGINFPVFARLAFGVKGANIPAIMRAIVACGWFGIQTWIGGEALNAFISEVVPGWKGFSLGIWISFIVFWILNMWIVLKGMEMVKRFESFSAPILIIASLALLAWAIFAAKGLGNLLSQPSKFKTFGEFFKFFIPSLTGVIGFWATLSLNIPDFTRFAKDQKSQAVGQAIGLPLSMTFFSFIGVVVASASAVVYGQAIWDPVTLISKFNNPIVALVSAFVVSIVTLTTNIAANVVSPAYDFTNLFPKILNFKKGAIVTGIIGIIIMPWKLLSDYSTYIFSWLNGYAAFLGPIAGILIVDYYLIRNTNIDVSELFRLNGRYSYSNGYNSRAIIALVIGILVGIIGRVIPQLKTLYDYAWFVGFFISGIIYYILMVGEKKIEEINMSKEDAYAKAGETY</sequence>
<dbReference type="InterPro" id="IPR012681">
    <property type="entry name" value="NCS1"/>
</dbReference>
<dbReference type="Gene3D" id="1.10.4160.10">
    <property type="entry name" value="Hydantoin permease"/>
    <property type="match status" value="1"/>
</dbReference>
<dbReference type="NCBIfam" id="TIGR00800">
    <property type="entry name" value="ncs1"/>
    <property type="match status" value="1"/>
</dbReference>
<dbReference type="PANTHER" id="PTHR30618">
    <property type="entry name" value="NCS1 FAMILY PURINE/PYRIMIDINE TRANSPORTER"/>
    <property type="match status" value="1"/>
</dbReference>
<dbReference type="RefSeq" id="WP_127351124.1">
    <property type="nucleotide sequence ID" value="NZ_CP034791.1"/>
</dbReference>
<proteinExistence type="inferred from homology"/>
<evidence type="ECO:0000256" key="3">
    <source>
        <dbReference type="ARBA" id="ARBA00022692"/>
    </source>
</evidence>
<evidence type="ECO:0000256" key="2">
    <source>
        <dbReference type="ARBA" id="ARBA00008974"/>
    </source>
</evidence>
<feature type="transmembrane region" description="Helical" evidence="6">
    <location>
        <begin position="339"/>
        <end position="356"/>
    </location>
</feature>
<dbReference type="PANTHER" id="PTHR30618:SF0">
    <property type="entry name" value="PURINE-URACIL PERMEASE NCS1"/>
    <property type="match status" value="1"/>
</dbReference>
<feature type="transmembrane region" description="Helical" evidence="6">
    <location>
        <begin position="214"/>
        <end position="234"/>
    </location>
</feature>
<dbReference type="CDD" id="cd11485">
    <property type="entry name" value="SLC-NCS1sbd_YbbW-like"/>
    <property type="match status" value="1"/>
</dbReference>
<comment type="similarity">
    <text evidence="2">Belongs to the purine-cytosine permease (2.A.39) family.</text>
</comment>
<keyword evidence="8" id="KW-1185">Reference proteome</keyword>
<feature type="transmembrane region" description="Helical" evidence="6">
    <location>
        <begin position="362"/>
        <end position="388"/>
    </location>
</feature>
<dbReference type="InterPro" id="IPR001248">
    <property type="entry name" value="Pur-cyt_permease"/>
</dbReference>
<accession>A0A3T0D3Z6</accession>
<feature type="transmembrane region" description="Helical" evidence="6">
    <location>
        <begin position="409"/>
        <end position="429"/>
    </location>
</feature>
<evidence type="ECO:0000256" key="4">
    <source>
        <dbReference type="ARBA" id="ARBA00022989"/>
    </source>
</evidence>
<dbReference type="Proteomes" id="UP000282930">
    <property type="component" value="Chromosome"/>
</dbReference>
<dbReference type="EMBL" id="CP034791">
    <property type="protein sequence ID" value="AZT89503.1"/>
    <property type="molecule type" value="Genomic_DNA"/>
</dbReference>
<evidence type="ECO:0000256" key="6">
    <source>
        <dbReference type="SAM" id="Phobius"/>
    </source>
</evidence>
<dbReference type="Pfam" id="PF02133">
    <property type="entry name" value="Transp_cyt_pur"/>
    <property type="match status" value="1"/>
</dbReference>
<organism evidence="7 8">
    <name type="scientific">Caldicellulosiruptor changbaiensis</name>
    <dbReference type="NCBI Taxonomy" id="1222016"/>
    <lineage>
        <taxon>Bacteria</taxon>
        <taxon>Bacillati</taxon>
        <taxon>Bacillota</taxon>
        <taxon>Bacillota incertae sedis</taxon>
        <taxon>Caldicellulosiruptorales</taxon>
        <taxon>Caldicellulosiruptoraceae</taxon>
        <taxon>Caldicellulosiruptor</taxon>
    </lineage>
</organism>
<keyword evidence="3 6" id="KW-0812">Transmembrane</keyword>